<keyword evidence="1" id="KW-1133">Transmembrane helix</keyword>
<protein>
    <submittedName>
        <fullName evidence="2">Uncharacterized protein</fullName>
    </submittedName>
</protein>
<dbReference type="ExpressionAtlas" id="A0A1D6HHJ0">
    <property type="expression patterns" value="baseline and differential"/>
</dbReference>
<gene>
    <name evidence="2" type="ORF">ZEAMMB73_Zm00001d017768</name>
</gene>
<proteinExistence type="predicted"/>
<accession>A0A1D6HHJ0</accession>
<reference evidence="2" key="1">
    <citation type="submission" date="2015-12" db="EMBL/GenBank/DDBJ databases">
        <title>Update maize B73 reference genome by single molecule sequencing technologies.</title>
        <authorList>
            <consortium name="Maize Genome Sequencing Project"/>
            <person name="Ware D."/>
        </authorList>
    </citation>
    <scope>NUCLEOTIDE SEQUENCE</scope>
    <source>
        <tissue evidence="2">Seedling</tissue>
    </source>
</reference>
<dbReference type="PANTHER" id="PTHR35490:SF2">
    <property type="entry name" value="BACTERIOPHAGE N4 ADSORPTION B PROTEIN"/>
    <property type="match status" value="1"/>
</dbReference>
<dbReference type="AlphaFoldDB" id="A0A1D6HHJ0"/>
<keyword evidence="1" id="KW-0812">Transmembrane</keyword>
<feature type="transmembrane region" description="Helical" evidence="1">
    <location>
        <begin position="232"/>
        <end position="253"/>
    </location>
</feature>
<name>A0A1D6HHJ0_MAIZE</name>
<keyword evidence="1" id="KW-0472">Membrane</keyword>
<sequence length="270" mass="30317">MLLKGKGPVTAKNEHEQPEFEFHRGNLEALVRPVNVGRPLIGGAPKNDESDTFLELQDSMSVASNTETDDAGTQEWWWKPSSPLGISVGTPCAEFYDAFEEISSDGGTRSSRAMDDDLREMRLSLLTEIERRKQAEETLEIWQKEWKKLSHHLSHVALSLPSPTAAISQDFARAEVASEMEAVIATKNFEIARLSDRVQYYEAANREMSQRNQEAIETSRQQRKERKKRQKWFWGSVGLAVTLGATAIAWSYLPSSQPRASADSNSTVSD</sequence>
<dbReference type="EMBL" id="CM000781">
    <property type="protein sequence ID" value="AQK73991.1"/>
    <property type="molecule type" value="Genomic_DNA"/>
</dbReference>
<evidence type="ECO:0000313" key="2">
    <source>
        <dbReference type="EMBL" id="AQK73991.1"/>
    </source>
</evidence>
<evidence type="ECO:0000256" key="1">
    <source>
        <dbReference type="SAM" id="Phobius"/>
    </source>
</evidence>
<dbReference type="PANTHER" id="PTHR35490">
    <property type="entry name" value="BACTERIOPHAGE N4 ADSORPTION B PROTEIN"/>
    <property type="match status" value="1"/>
</dbReference>
<organism evidence="2">
    <name type="scientific">Zea mays</name>
    <name type="common">Maize</name>
    <dbReference type="NCBI Taxonomy" id="4577"/>
    <lineage>
        <taxon>Eukaryota</taxon>
        <taxon>Viridiplantae</taxon>
        <taxon>Streptophyta</taxon>
        <taxon>Embryophyta</taxon>
        <taxon>Tracheophyta</taxon>
        <taxon>Spermatophyta</taxon>
        <taxon>Magnoliopsida</taxon>
        <taxon>Liliopsida</taxon>
        <taxon>Poales</taxon>
        <taxon>Poaceae</taxon>
        <taxon>PACMAD clade</taxon>
        <taxon>Panicoideae</taxon>
        <taxon>Andropogonodae</taxon>
        <taxon>Andropogoneae</taxon>
        <taxon>Tripsacinae</taxon>
        <taxon>Zea</taxon>
    </lineage>
</organism>